<sequence length="287" mass="32649">MESIAFSQDEMLMATLDVFQGTIHIWNIDSSQIVNTLTIPSHAQPRRPLNFKASPTLRYFAYALQDENVSLFNHSRPISLDFLTGMSGSEDFAFSADEEHMIISRESKIFRFNLITEEHQAISLQEIPKIPCEGNSGCYRMDTGPVGIGCHVWDASSGELHYSVFLGYPDNSTEGFILSYQHLFIFTPSCKRVLRLDLKEDWIRFSSNEQHSLQTLPRGSSAKLHPDGWMTTQNGELLFWIPQDYPERLHVPRLKYIIGKKPTELDLSSFSHGQSWASCKHGSNSDL</sequence>
<gene>
    <name evidence="1" type="ORF">Clacol_004558</name>
</gene>
<accession>A0AAV5A9T4</accession>
<reference evidence="1" key="1">
    <citation type="submission" date="2021-10" db="EMBL/GenBank/DDBJ databases">
        <title>De novo Genome Assembly of Clathrus columnatus (Basidiomycota, Fungi) Using Illumina and Nanopore Sequence Data.</title>
        <authorList>
            <person name="Ogiso-Tanaka E."/>
            <person name="Itagaki H."/>
            <person name="Hosoya T."/>
            <person name="Hosaka K."/>
        </authorList>
    </citation>
    <scope>NUCLEOTIDE SEQUENCE</scope>
    <source>
        <strain evidence="1">MO-923</strain>
    </source>
</reference>
<evidence type="ECO:0000313" key="2">
    <source>
        <dbReference type="Proteomes" id="UP001050691"/>
    </source>
</evidence>
<dbReference type="Gene3D" id="2.130.10.10">
    <property type="entry name" value="YVTN repeat-like/Quinoprotein amine dehydrogenase"/>
    <property type="match status" value="1"/>
</dbReference>
<dbReference type="AlphaFoldDB" id="A0AAV5A9T4"/>
<name>A0AAV5A9T4_9AGAM</name>
<dbReference type="EMBL" id="BPWL01000005">
    <property type="protein sequence ID" value="GJJ10332.1"/>
    <property type="molecule type" value="Genomic_DNA"/>
</dbReference>
<protein>
    <submittedName>
        <fullName evidence="1">Uncharacterized protein</fullName>
    </submittedName>
</protein>
<keyword evidence="2" id="KW-1185">Reference proteome</keyword>
<evidence type="ECO:0000313" key="1">
    <source>
        <dbReference type="EMBL" id="GJJ10332.1"/>
    </source>
</evidence>
<dbReference type="SUPFAM" id="SSF82171">
    <property type="entry name" value="DPP6 N-terminal domain-like"/>
    <property type="match status" value="1"/>
</dbReference>
<organism evidence="1 2">
    <name type="scientific">Clathrus columnatus</name>
    <dbReference type="NCBI Taxonomy" id="1419009"/>
    <lineage>
        <taxon>Eukaryota</taxon>
        <taxon>Fungi</taxon>
        <taxon>Dikarya</taxon>
        <taxon>Basidiomycota</taxon>
        <taxon>Agaricomycotina</taxon>
        <taxon>Agaricomycetes</taxon>
        <taxon>Phallomycetidae</taxon>
        <taxon>Phallales</taxon>
        <taxon>Clathraceae</taxon>
        <taxon>Clathrus</taxon>
    </lineage>
</organism>
<proteinExistence type="predicted"/>
<dbReference type="InterPro" id="IPR015943">
    <property type="entry name" value="WD40/YVTN_repeat-like_dom_sf"/>
</dbReference>
<comment type="caution">
    <text evidence="1">The sequence shown here is derived from an EMBL/GenBank/DDBJ whole genome shotgun (WGS) entry which is preliminary data.</text>
</comment>
<dbReference type="Proteomes" id="UP001050691">
    <property type="component" value="Unassembled WGS sequence"/>
</dbReference>